<comment type="PTM">
    <text evidence="9">4'-phosphopantetheine is transferred from CoA to a specific serine of apo-ACP by acpS.</text>
</comment>
<dbReference type="GO" id="GO:0009245">
    <property type="term" value="P:lipid A biosynthetic process"/>
    <property type="evidence" value="ECO:0007669"/>
    <property type="project" value="TreeGrafter"/>
</dbReference>
<feature type="modified residue" description="O-(pantetheine 4'-phosphoryl)serine" evidence="7">
    <location>
        <position position="42"/>
    </location>
</feature>
<dbReference type="GO" id="GO:0000036">
    <property type="term" value="F:acyl carrier activity"/>
    <property type="evidence" value="ECO:0007669"/>
    <property type="project" value="UniProtKB-UniRule"/>
</dbReference>
<dbReference type="HAMAP" id="MF_01217">
    <property type="entry name" value="Acyl_carrier"/>
    <property type="match status" value="1"/>
</dbReference>
<keyword evidence="6 7" id="KW-0275">Fatty acid biosynthesis</keyword>
<comment type="subcellular location">
    <subcellularLocation>
        <location evidence="7">Cytoplasm</location>
    </subcellularLocation>
</comment>
<dbReference type="EMBL" id="CP060724">
    <property type="protein sequence ID" value="QNN76137.1"/>
    <property type="molecule type" value="Genomic_DNA"/>
</dbReference>
<dbReference type="PANTHER" id="PTHR20863:SF76">
    <property type="entry name" value="CARRIER DOMAIN-CONTAINING PROTEIN"/>
    <property type="match status" value="1"/>
</dbReference>
<keyword evidence="1 7" id="KW-0596">Phosphopantetheine</keyword>
<dbReference type="Proteomes" id="UP000515800">
    <property type="component" value="Chromosome"/>
</dbReference>
<evidence type="ECO:0000256" key="1">
    <source>
        <dbReference type="ARBA" id="ARBA00022450"/>
    </source>
</evidence>
<dbReference type="InterPro" id="IPR036736">
    <property type="entry name" value="ACP-like_sf"/>
</dbReference>
<organism evidence="11 12">
    <name type="scientific">Weissella diestrammenae</name>
    <dbReference type="NCBI Taxonomy" id="1162633"/>
    <lineage>
        <taxon>Bacteria</taxon>
        <taxon>Bacillati</taxon>
        <taxon>Bacillota</taxon>
        <taxon>Bacilli</taxon>
        <taxon>Lactobacillales</taxon>
        <taxon>Lactobacillaceae</taxon>
        <taxon>Weissella</taxon>
    </lineage>
</organism>
<dbReference type="PROSITE" id="PS50075">
    <property type="entry name" value="CARRIER"/>
    <property type="match status" value="1"/>
</dbReference>
<comment type="pathway">
    <text evidence="7 9">Lipid metabolism; fatty acid biosynthesis.</text>
</comment>
<keyword evidence="2 7" id="KW-0444">Lipid biosynthesis</keyword>
<dbReference type="GO" id="GO:0005829">
    <property type="term" value="C:cytosol"/>
    <property type="evidence" value="ECO:0007669"/>
    <property type="project" value="TreeGrafter"/>
</dbReference>
<dbReference type="GO" id="GO:0016020">
    <property type="term" value="C:membrane"/>
    <property type="evidence" value="ECO:0007669"/>
    <property type="project" value="GOC"/>
</dbReference>
<protein>
    <recommendedName>
        <fullName evidence="7 8">Acyl carrier protein</fullName>
        <shortName evidence="7">ACP</shortName>
    </recommendedName>
</protein>
<dbReference type="InterPro" id="IPR003231">
    <property type="entry name" value="ACP"/>
</dbReference>
<evidence type="ECO:0000256" key="4">
    <source>
        <dbReference type="ARBA" id="ARBA00022832"/>
    </source>
</evidence>
<evidence type="ECO:0000259" key="10">
    <source>
        <dbReference type="PROSITE" id="PS50075"/>
    </source>
</evidence>
<proteinExistence type="inferred from homology"/>
<keyword evidence="4 7" id="KW-0276">Fatty acid metabolism</keyword>
<accession>A0A7G9T7R2</accession>
<dbReference type="InterPro" id="IPR009081">
    <property type="entry name" value="PP-bd_ACP"/>
</dbReference>
<comment type="function">
    <text evidence="7 9">Carrier of the growing fatty acid chain in fatty acid biosynthesis.</text>
</comment>
<dbReference type="KEGG" id="wdi:H9L19_07585"/>
<dbReference type="PANTHER" id="PTHR20863">
    <property type="entry name" value="ACYL CARRIER PROTEIN"/>
    <property type="match status" value="1"/>
</dbReference>
<keyword evidence="5 7" id="KW-0443">Lipid metabolism</keyword>
<comment type="PTM">
    <text evidence="7">4'-phosphopantetheine is transferred from CoA to a specific serine of apo-ACP by AcpS. This modification is essential for activity because fatty acids are bound in thioester linkage to the sulfhydryl of the prosthetic group.</text>
</comment>
<sequence length="84" mass="9673">MEKWKKKAIYDRVVTIVTDHFELEPEKVTGDLNFLTDIDADSIDFVELVLEMEDEFGAEISDEAAETLVTINSTVDYIYNHQSK</sequence>
<dbReference type="Pfam" id="PF00550">
    <property type="entry name" value="PP-binding"/>
    <property type="match status" value="1"/>
</dbReference>
<evidence type="ECO:0000256" key="7">
    <source>
        <dbReference type="HAMAP-Rule" id="MF_01217"/>
    </source>
</evidence>
<evidence type="ECO:0000256" key="2">
    <source>
        <dbReference type="ARBA" id="ARBA00022516"/>
    </source>
</evidence>
<name>A0A7G9T7R2_9LACO</name>
<dbReference type="GO" id="GO:0000035">
    <property type="term" value="F:acyl binding"/>
    <property type="evidence" value="ECO:0007669"/>
    <property type="project" value="TreeGrafter"/>
</dbReference>
<dbReference type="NCBIfam" id="TIGR00517">
    <property type="entry name" value="acyl_carrier"/>
    <property type="match status" value="1"/>
</dbReference>
<dbReference type="NCBIfam" id="NF002150">
    <property type="entry name" value="PRK00982.1-4"/>
    <property type="match status" value="1"/>
</dbReference>
<dbReference type="NCBIfam" id="NF002148">
    <property type="entry name" value="PRK00982.1-2"/>
    <property type="match status" value="1"/>
</dbReference>
<keyword evidence="7" id="KW-0963">Cytoplasm</keyword>
<reference evidence="11 12" key="1">
    <citation type="submission" date="2020-08" db="EMBL/GenBank/DDBJ databases">
        <title>Genome sequence of Weissella diestrammenae KACC 16890T.</title>
        <authorList>
            <person name="Hyun D.-W."/>
            <person name="Bae J.-W."/>
        </authorList>
    </citation>
    <scope>NUCLEOTIDE SEQUENCE [LARGE SCALE GENOMIC DNA]</scope>
    <source>
        <strain evidence="11 12">KACC 16890</strain>
    </source>
</reference>
<evidence type="ECO:0000256" key="6">
    <source>
        <dbReference type="ARBA" id="ARBA00023160"/>
    </source>
</evidence>
<evidence type="ECO:0000313" key="11">
    <source>
        <dbReference type="EMBL" id="QNN76137.1"/>
    </source>
</evidence>
<evidence type="ECO:0000256" key="5">
    <source>
        <dbReference type="ARBA" id="ARBA00023098"/>
    </source>
</evidence>
<evidence type="ECO:0000256" key="8">
    <source>
        <dbReference type="NCBIfam" id="TIGR00517"/>
    </source>
</evidence>
<comment type="similarity">
    <text evidence="7">Belongs to the acyl carrier protein (ACP) family.</text>
</comment>
<dbReference type="SUPFAM" id="SSF47336">
    <property type="entry name" value="ACP-like"/>
    <property type="match status" value="1"/>
</dbReference>
<dbReference type="AlphaFoldDB" id="A0A7G9T7R2"/>
<gene>
    <name evidence="7 11" type="primary">acpP</name>
    <name evidence="11" type="ORF">H9L19_07585</name>
</gene>
<evidence type="ECO:0000256" key="3">
    <source>
        <dbReference type="ARBA" id="ARBA00022553"/>
    </source>
</evidence>
<evidence type="ECO:0000256" key="9">
    <source>
        <dbReference type="RuleBase" id="RU003545"/>
    </source>
</evidence>
<dbReference type="Gene3D" id="1.10.1200.10">
    <property type="entry name" value="ACP-like"/>
    <property type="match status" value="1"/>
</dbReference>
<evidence type="ECO:0000313" key="12">
    <source>
        <dbReference type="Proteomes" id="UP000515800"/>
    </source>
</evidence>
<feature type="domain" description="Carrier" evidence="10">
    <location>
        <begin position="7"/>
        <end position="82"/>
    </location>
</feature>
<keyword evidence="12" id="KW-1185">Reference proteome</keyword>
<keyword evidence="3 7" id="KW-0597">Phosphoprotein</keyword>
<dbReference type="UniPathway" id="UPA00094"/>